<organism evidence="2 3">
    <name type="scientific">Paractinoplanes abujensis</name>
    <dbReference type="NCBI Taxonomy" id="882441"/>
    <lineage>
        <taxon>Bacteria</taxon>
        <taxon>Bacillati</taxon>
        <taxon>Actinomycetota</taxon>
        <taxon>Actinomycetes</taxon>
        <taxon>Micromonosporales</taxon>
        <taxon>Micromonosporaceae</taxon>
        <taxon>Paractinoplanes</taxon>
    </lineage>
</organism>
<proteinExistence type="predicted"/>
<protein>
    <recommendedName>
        <fullName evidence="1">Acyclic terpene utilisation N-terminal domain-containing protein</fullName>
    </recommendedName>
</protein>
<evidence type="ECO:0000313" key="2">
    <source>
        <dbReference type="EMBL" id="MBB4691375.1"/>
    </source>
</evidence>
<dbReference type="Proteomes" id="UP000542742">
    <property type="component" value="Unassembled WGS sequence"/>
</dbReference>
<dbReference type="InterPro" id="IPR010839">
    <property type="entry name" value="AtuA_N"/>
</dbReference>
<dbReference type="Pfam" id="PF07287">
    <property type="entry name" value="AtuA"/>
    <property type="match status" value="1"/>
</dbReference>
<dbReference type="RefSeq" id="WP_184950200.1">
    <property type="nucleotide sequence ID" value="NZ_BOMC01000006.1"/>
</dbReference>
<keyword evidence="3" id="KW-1185">Reference proteome</keyword>
<name>A0A7W7G0P1_9ACTN</name>
<accession>A0A7W7G0P1</accession>
<comment type="caution">
    <text evidence="2">The sequence shown here is derived from an EMBL/GenBank/DDBJ whole genome shotgun (WGS) entry which is preliminary data.</text>
</comment>
<evidence type="ECO:0000259" key="1">
    <source>
        <dbReference type="Pfam" id="PF07287"/>
    </source>
</evidence>
<sequence length="453" mass="47978">MNEVRILAPVGMLGAGFPAATVARGIELGADVIAVDGGSTDSGPYYLGSGTAKTAAAAVAADLRLLLRAAAEARIPLIVGSCGTSGTDSGVDWVAGIVREIRAAEGLNLRVATVYSEQQPAVLRQQIGRIRPLPPAGELDPPVLDSCTHIVGMMGHEPIVAALEAGADVVLAGRATDTAIAAAYPMMKGLPAGPIWHAAKIVECGGQCTTNPRAGGVLATIDHDGFTIEPLDPDNACTPTSVAAHMLYETVNPFTMREPAGTIVVSDATYRALDHRRVRVEGSRFEPAEQHTIKLEGARITGYETMSFTAIRDPHILGQIDTWAALMRKMIGEWVGRTLGLGDGDYEFDLRLYGHNAILDEIEPDRGPPREVGVMLLVHAADQRTATAVAKVANPLLLHLPTPDMDYLPSLAFATSPAETERGPVYEFALHHVVEVDSPTSLFRVTLPEAEDA</sequence>
<feature type="domain" description="Acyclic terpene utilisation N-terminal" evidence="1">
    <location>
        <begin position="60"/>
        <end position="398"/>
    </location>
</feature>
<gene>
    <name evidence="2" type="ORF">BKA14_001523</name>
</gene>
<dbReference type="EMBL" id="JACHMF010000001">
    <property type="protein sequence ID" value="MBB4691375.1"/>
    <property type="molecule type" value="Genomic_DNA"/>
</dbReference>
<dbReference type="AlphaFoldDB" id="A0A7W7G0P1"/>
<evidence type="ECO:0000313" key="3">
    <source>
        <dbReference type="Proteomes" id="UP000542742"/>
    </source>
</evidence>
<reference evidence="2 3" key="1">
    <citation type="submission" date="2020-08" db="EMBL/GenBank/DDBJ databases">
        <title>Sequencing the genomes of 1000 actinobacteria strains.</title>
        <authorList>
            <person name="Klenk H.-P."/>
        </authorList>
    </citation>
    <scope>NUCLEOTIDE SEQUENCE [LARGE SCALE GENOMIC DNA]</scope>
    <source>
        <strain evidence="2 3">DSM 45518</strain>
    </source>
</reference>